<dbReference type="PANTHER" id="PTHR43719">
    <property type="entry name" value="TWO-COMPONENT HISTIDINE KINASE"/>
    <property type="match status" value="1"/>
</dbReference>
<dbReference type="AlphaFoldDB" id="A0A9W9V5Z1"/>
<dbReference type="SUPFAM" id="SSF52172">
    <property type="entry name" value="CheY-like"/>
    <property type="match status" value="1"/>
</dbReference>
<dbReference type="FunFam" id="1.10.287.130:FF:000023">
    <property type="entry name" value="Sensor histidine kinase/response regulator, putative"/>
    <property type="match status" value="1"/>
</dbReference>
<evidence type="ECO:0000259" key="5">
    <source>
        <dbReference type="PROSITE" id="PS50110"/>
    </source>
</evidence>
<dbReference type="CDD" id="cd00082">
    <property type="entry name" value="HisKA"/>
    <property type="match status" value="1"/>
</dbReference>
<evidence type="ECO:0000256" key="1">
    <source>
        <dbReference type="ARBA" id="ARBA00022553"/>
    </source>
</evidence>
<reference evidence="6" key="1">
    <citation type="submission" date="2022-12" db="EMBL/GenBank/DDBJ databases">
        <authorList>
            <person name="Petersen C."/>
        </authorList>
    </citation>
    <scope>NUCLEOTIDE SEQUENCE</scope>
    <source>
        <strain evidence="6">IBT 35675</strain>
    </source>
</reference>
<keyword evidence="1 2" id="KW-0597">Phosphoprotein</keyword>
<dbReference type="SMART" id="SM00388">
    <property type="entry name" value="HisKA"/>
    <property type="match status" value="1"/>
</dbReference>
<dbReference type="Gene3D" id="3.40.50.2300">
    <property type="match status" value="1"/>
</dbReference>
<dbReference type="SUPFAM" id="SSF55874">
    <property type="entry name" value="ATPase domain of HSP90 chaperone/DNA topoisomerase II/histidine kinase"/>
    <property type="match status" value="1"/>
</dbReference>
<dbReference type="InterPro" id="IPR005467">
    <property type="entry name" value="His_kinase_dom"/>
</dbReference>
<feature type="region of interest" description="Disordered" evidence="3">
    <location>
        <begin position="257"/>
        <end position="279"/>
    </location>
</feature>
<dbReference type="Gene3D" id="1.10.287.130">
    <property type="match status" value="1"/>
</dbReference>
<dbReference type="Pfam" id="PF02518">
    <property type="entry name" value="HATPase_c"/>
    <property type="match status" value="1"/>
</dbReference>
<dbReference type="PROSITE" id="PS50109">
    <property type="entry name" value="HIS_KIN"/>
    <property type="match status" value="1"/>
</dbReference>
<evidence type="ECO:0000259" key="4">
    <source>
        <dbReference type="PROSITE" id="PS50109"/>
    </source>
</evidence>
<feature type="modified residue" description="4-aspartylphosphate" evidence="2">
    <location>
        <position position="1110"/>
    </location>
</feature>
<dbReference type="PRINTS" id="PR00344">
    <property type="entry name" value="BCTRLSENSOR"/>
</dbReference>
<dbReference type="InterPro" id="IPR050956">
    <property type="entry name" value="2C_system_His_kinase"/>
</dbReference>
<gene>
    <name evidence="6" type="ORF">N7541_001467</name>
</gene>
<feature type="region of interest" description="Disordered" evidence="3">
    <location>
        <begin position="687"/>
        <end position="706"/>
    </location>
</feature>
<feature type="compositionally biased region" description="Polar residues" evidence="3">
    <location>
        <begin position="257"/>
        <end position="266"/>
    </location>
</feature>
<comment type="caution">
    <text evidence="6">The sequence shown here is derived from an EMBL/GenBank/DDBJ whole genome shotgun (WGS) entry which is preliminary data.</text>
</comment>
<dbReference type="Pfam" id="PF00512">
    <property type="entry name" value="HisKA"/>
    <property type="match status" value="1"/>
</dbReference>
<dbReference type="InterPro" id="IPR003661">
    <property type="entry name" value="HisK_dim/P_dom"/>
</dbReference>
<evidence type="ECO:0000313" key="7">
    <source>
        <dbReference type="Proteomes" id="UP001148299"/>
    </source>
</evidence>
<dbReference type="InterPro" id="IPR011006">
    <property type="entry name" value="CheY-like_superfamily"/>
</dbReference>
<dbReference type="FunFam" id="3.30.450.40:FF:000083">
    <property type="entry name" value="Sensor histidine kinase/response regulator, putative (AFU_orthologue AFUA_4G00660)"/>
    <property type="match status" value="1"/>
</dbReference>
<sequence length="1180" mass="129927">MGQPDEQERVRELSRFAVPASIPISIAINITKCRYYCTFDQHGLPEDSIDSVRLSSDTTLTALTQLGVYRFACNRSFVSIIDGGNQHVISEATASVSLRNTDHHRPDDGIFLGVRTLDLEWGVCPHAIRLFTGQDESHIQDTENVTANRTRNIIRDFTKEDFYKDRSYVLGWPFFRFYAEVPLYSPSGFVLGSYCVVDDKPRMGFGDEDVAVLREIADAITNHLENSRIVQYHRRSENLVKGLTNFVKSGSKFDPTGLSTQNQLESSTKRINSETLEPSVNLGDVGESIASLSAQGNGAFSPLDQRSSPSLNAREASVFSGTGRSRSKSTLPSSLSRTASDRSDPVASMDVPSELTVPEDVPITERIAAIFSRASTLLEESLDLDGVVFLDAHRNDPQFYSEPSGQSEGWEAVPQFVDPGFPLTPRATLPKDAQKYCGFLGQSSNGWTSNRNTGQCRRVMVTEDLLHSLITYFPEGHVFDTDRQDGSTLWGDDTLSLASESEPSQMIAHRLSQQLPDARYVLFYPLWDWSKSRWLAGTLVWTNGCHRPLGTEELHYFKAFGDSIISEVSRLHWTASENSKFDFVTSISHELRSPLHGILASAELLHDVPLQPTQHDIVKMISTSGITLLDTIDHLLDYCKINNLGTAQDLDKKKSQSGAMSLVSEFNLDHLVEEVAMILHTGRNPTAPTSLTTHRPAPVPTQQTQENTGDLSVVINIEQPNSWKIRSVAGAWRRIVMNLLGNSLKWTQHGLIELSLSEVTDQTADSALTHLRVTDTGRGIAPEFLKNSAFTPFSQEDALSEGVGLGLSIVHKLVAFLGGHINMRSEVGVGTQVDVYIPSPSRRSCSIDATLSVDDPTATQPDGLKACLIGLNSYPDLAETPTGIMSPDAKRNLSIQNTLASILMGQMGWCISLVESIEQASGDVAVIEESRFKDIWNGKSLASDLGNRFKFFIVLGSARSSLGDTLPPNVICVQQPFGPKKVCQAAEKVKELFASQPESEYFGGIQVETPPVCSQEPAPQTETITIPETPVELVPQTPVEMVCPNSSENVDAELKDQLHVLIVDDNDINVKILATFMRKLGYSYETASNGLIALQKVESSTRRYDFILMDLSMPVMDGLMSTSKIRQHEKDNGLKPSCIMAITGVASDTMREAARTAGVNDYLVKPLSLRKLKTLIGILF</sequence>
<protein>
    <submittedName>
        <fullName evidence="6">Uncharacterized protein</fullName>
    </submittedName>
</protein>
<feature type="domain" description="Histidine kinase" evidence="4">
    <location>
        <begin position="586"/>
        <end position="841"/>
    </location>
</feature>
<dbReference type="Gene3D" id="3.30.450.40">
    <property type="match status" value="1"/>
</dbReference>
<dbReference type="InterPro" id="IPR029016">
    <property type="entry name" value="GAF-like_dom_sf"/>
</dbReference>
<dbReference type="SMART" id="SM00387">
    <property type="entry name" value="HATPase_c"/>
    <property type="match status" value="1"/>
</dbReference>
<feature type="compositionally biased region" description="Polar residues" evidence="3">
    <location>
        <begin position="296"/>
        <end position="311"/>
    </location>
</feature>
<dbReference type="GO" id="GO:0000155">
    <property type="term" value="F:phosphorelay sensor kinase activity"/>
    <property type="evidence" value="ECO:0007669"/>
    <property type="project" value="InterPro"/>
</dbReference>
<evidence type="ECO:0000313" key="6">
    <source>
        <dbReference type="EMBL" id="KAJ5367526.1"/>
    </source>
</evidence>
<dbReference type="InterPro" id="IPR003594">
    <property type="entry name" value="HATPase_dom"/>
</dbReference>
<dbReference type="InterPro" id="IPR004358">
    <property type="entry name" value="Sig_transdc_His_kin-like_C"/>
</dbReference>
<dbReference type="InterPro" id="IPR036097">
    <property type="entry name" value="HisK_dim/P_sf"/>
</dbReference>
<name>A0A9W9V5Z1_PENBR</name>
<organism evidence="6 7">
    <name type="scientific">Penicillium brevicompactum</name>
    <dbReference type="NCBI Taxonomy" id="5074"/>
    <lineage>
        <taxon>Eukaryota</taxon>
        <taxon>Fungi</taxon>
        <taxon>Dikarya</taxon>
        <taxon>Ascomycota</taxon>
        <taxon>Pezizomycotina</taxon>
        <taxon>Eurotiomycetes</taxon>
        <taxon>Eurotiomycetidae</taxon>
        <taxon>Eurotiales</taxon>
        <taxon>Aspergillaceae</taxon>
        <taxon>Penicillium</taxon>
    </lineage>
</organism>
<dbReference type="InterPro" id="IPR001789">
    <property type="entry name" value="Sig_transdc_resp-reg_receiver"/>
</dbReference>
<dbReference type="PANTHER" id="PTHR43719:SF11">
    <property type="entry name" value="HISTIDINE KINASE_RESPONSE REGULATOR, PUTATIVE-RELATED"/>
    <property type="match status" value="1"/>
</dbReference>
<dbReference type="SMART" id="SM00448">
    <property type="entry name" value="REC"/>
    <property type="match status" value="1"/>
</dbReference>
<accession>A0A9W9V5Z1</accession>
<dbReference type="SUPFAM" id="SSF47384">
    <property type="entry name" value="Homodimeric domain of signal transducing histidine kinase"/>
    <property type="match status" value="1"/>
</dbReference>
<evidence type="ECO:0000256" key="3">
    <source>
        <dbReference type="SAM" id="MobiDB-lite"/>
    </source>
</evidence>
<dbReference type="Proteomes" id="UP001148299">
    <property type="component" value="Unassembled WGS sequence"/>
</dbReference>
<dbReference type="Gene3D" id="3.30.565.10">
    <property type="entry name" value="Histidine kinase-like ATPase, C-terminal domain"/>
    <property type="match status" value="1"/>
</dbReference>
<dbReference type="PROSITE" id="PS50110">
    <property type="entry name" value="RESPONSE_REGULATORY"/>
    <property type="match status" value="1"/>
</dbReference>
<feature type="compositionally biased region" description="Low complexity" evidence="3">
    <location>
        <begin position="328"/>
        <end position="338"/>
    </location>
</feature>
<dbReference type="SUPFAM" id="SSF55781">
    <property type="entry name" value="GAF domain-like"/>
    <property type="match status" value="1"/>
</dbReference>
<dbReference type="InterPro" id="IPR036890">
    <property type="entry name" value="HATPase_C_sf"/>
</dbReference>
<dbReference type="CDD" id="cd17546">
    <property type="entry name" value="REC_hyHK_CKI1_RcsC-like"/>
    <property type="match status" value="1"/>
</dbReference>
<proteinExistence type="predicted"/>
<keyword evidence="7" id="KW-1185">Reference proteome</keyword>
<feature type="domain" description="Response regulatory" evidence="5">
    <location>
        <begin position="1059"/>
        <end position="1180"/>
    </location>
</feature>
<reference evidence="6" key="2">
    <citation type="journal article" date="2023" name="IMA Fungus">
        <title>Comparative genomic study of the Penicillium genus elucidates a diverse pangenome and 15 lateral gene transfer events.</title>
        <authorList>
            <person name="Petersen C."/>
            <person name="Sorensen T."/>
            <person name="Nielsen M.R."/>
            <person name="Sondergaard T.E."/>
            <person name="Sorensen J.L."/>
            <person name="Fitzpatrick D.A."/>
            <person name="Frisvad J.C."/>
            <person name="Nielsen K.L."/>
        </authorList>
    </citation>
    <scope>NUCLEOTIDE SEQUENCE</scope>
    <source>
        <strain evidence="6">IBT 35675</strain>
    </source>
</reference>
<dbReference type="Pfam" id="PF00072">
    <property type="entry name" value="Response_reg"/>
    <property type="match status" value="1"/>
</dbReference>
<dbReference type="EMBL" id="JAPZBR010000001">
    <property type="protein sequence ID" value="KAJ5367526.1"/>
    <property type="molecule type" value="Genomic_DNA"/>
</dbReference>
<feature type="region of interest" description="Disordered" evidence="3">
    <location>
        <begin position="296"/>
        <end position="353"/>
    </location>
</feature>
<evidence type="ECO:0000256" key="2">
    <source>
        <dbReference type="PROSITE-ProRule" id="PRU00169"/>
    </source>
</evidence>